<evidence type="ECO:0000313" key="1">
    <source>
        <dbReference type="EMBL" id="GGD52631.1"/>
    </source>
</evidence>
<name>A0A916YMI9_9SPHN</name>
<reference evidence="1 2" key="1">
    <citation type="journal article" date="2014" name="Int. J. Syst. Evol. Microbiol.">
        <title>Complete genome sequence of Corynebacterium casei LMG S-19264T (=DSM 44701T), isolated from a smear-ripened cheese.</title>
        <authorList>
            <consortium name="US DOE Joint Genome Institute (JGI-PGF)"/>
            <person name="Walter F."/>
            <person name="Albersmeier A."/>
            <person name="Kalinowski J."/>
            <person name="Ruckert C."/>
        </authorList>
    </citation>
    <scope>NUCLEOTIDE SEQUENCE [LARGE SCALE GENOMIC DNA]</scope>
    <source>
        <strain evidence="1 2">CGMCC 1.15358</strain>
    </source>
</reference>
<protein>
    <submittedName>
        <fullName evidence="1">Uncharacterized protein</fullName>
    </submittedName>
</protein>
<dbReference type="EMBL" id="BMIO01000011">
    <property type="protein sequence ID" value="GGD52631.1"/>
    <property type="molecule type" value="Genomic_DNA"/>
</dbReference>
<dbReference type="Proteomes" id="UP000598997">
    <property type="component" value="Unassembled WGS sequence"/>
</dbReference>
<comment type="caution">
    <text evidence="1">The sequence shown here is derived from an EMBL/GenBank/DDBJ whole genome shotgun (WGS) entry which is preliminary data.</text>
</comment>
<sequence>MKFVQNVARIWTLRRSMQYIAPARSLSSLAQRECITMKKTTLTILATATAFALVGCSQEAAEPEVEATEEAVVEAPVVEEPMVEATETPAVEATEAVVVEETEAAAE</sequence>
<organism evidence="1 2">
    <name type="scientific">Croceicoccus pelagius</name>
    <dbReference type="NCBI Taxonomy" id="1703341"/>
    <lineage>
        <taxon>Bacteria</taxon>
        <taxon>Pseudomonadati</taxon>
        <taxon>Pseudomonadota</taxon>
        <taxon>Alphaproteobacteria</taxon>
        <taxon>Sphingomonadales</taxon>
        <taxon>Erythrobacteraceae</taxon>
        <taxon>Croceicoccus</taxon>
    </lineage>
</organism>
<proteinExistence type="predicted"/>
<gene>
    <name evidence="1" type="ORF">GCM10010989_28460</name>
</gene>
<dbReference type="AlphaFoldDB" id="A0A916YMI9"/>
<accession>A0A916YMI9</accession>
<evidence type="ECO:0000313" key="2">
    <source>
        <dbReference type="Proteomes" id="UP000598997"/>
    </source>
</evidence>
<keyword evidence="2" id="KW-1185">Reference proteome</keyword>